<dbReference type="Gene3D" id="3.40.50.10190">
    <property type="entry name" value="BRCT domain"/>
    <property type="match status" value="1"/>
</dbReference>
<gene>
    <name evidence="1" type="ORF">BVRB_026990</name>
</gene>
<dbReference type="Proteomes" id="UP000035740">
    <property type="component" value="Unassembled WGS sequence"/>
</dbReference>
<name>A0A0J8DSZ0_BETVV</name>
<proteinExistence type="predicted"/>
<sequence>EWVLASVTASKWLNPEAFEFKELPSERSRKAHSDPNFKGLFHGEHVFVRKGVEPGQSILQELFLICGAVIVPEEESASTVIAAQGEPGGISPKWLLDSLIVFEKLDAEGYLTAPISPSV</sequence>
<reference evidence="1 2" key="1">
    <citation type="journal article" date="2014" name="Nature">
        <title>The genome of the recently domesticated crop plant sugar beet (Beta vulgaris).</title>
        <authorList>
            <person name="Dohm J.C."/>
            <person name="Minoche A.E."/>
            <person name="Holtgrawe D."/>
            <person name="Capella-Gutierrez S."/>
            <person name="Zakrzewski F."/>
            <person name="Tafer H."/>
            <person name="Rupp O."/>
            <person name="Sorensen T.R."/>
            <person name="Stracke R."/>
            <person name="Reinhardt R."/>
            <person name="Goesmann A."/>
            <person name="Kraft T."/>
            <person name="Schulz B."/>
            <person name="Stadler P.F."/>
            <person name="Schmidt T."/>
            <person name="Gabaldon T."/>
            <person name="Lehrach H."/>
            <person name="Weisshaar B."/>
            <person name="Himmelbauer H."/>
        </authorList>
    </citation>
    <scope>NUCLEOTIDE SEQUENCE [LARGE SCALE GENOMIC DNA]</scope>
    <source>
        <tissue evidence="1">Taproot</tissue>
    </source>
</reference>
<dbReference type="AlphaFoldDB" id="A0A0J8DSZ0"/>
<feature type="non-terminal residue" evidence="1">
    <location>
        <position position="1"/>
    </location>
</feature>
<keyword evidence="2" id="KW-1185">Reference proteome</keyword>
<evidence type="ECO:0008006" key="3">
    <source>
        <dbReference type="Google" id="ProtNLM"/>
    </source>
</evidence>
<organism evidence="1 2">
    <name type="scientific">Beta vulgaris subsp. vulgaris</name>
    <name type="common">Beet</name>
    <dbReference type="NCBI Taxonomy" id="3555"/>
    <lineage>
        <taxon>Eukaryota</taxon>
        <taxon>Viridiplantae</taxon>
        <taxon>Streptophyta</taxon>
        <taxon>Embryophyta</taxon>
        <taxon>Tracheophyta</taxon>
        <taxon>Spermatophyta</taxon>
        <taxon>Magnoliopsida</taxon>
        <taxon>eudicotyledons</taxon>
        <taxon>Gunneridae</taxon>
        <taxon>Pentapetalae</taxon>
        <taxon>Caryophyllales</taxon>
        <taxon>Chenopodiaceae</taxon>
        <taxon>Betoideae</taxon>
        <taxon>Beta</taxon>
    </lineage>
</organism>
<evidence type="ECO:0000313" key="1">
    <source>
        <dbReference type="EMBL" id="KMS93880.1"/>
    </source>
</evidence>
<dbReference type="Gramene" id="KMS93880">
    <property type="protein sequence ID" value="KMS93880"/>
    <property type="gene ID" value="BVRB_026990"/>
</dbReference>
<dbReference type="SUPFAM" id="SSF52113">
    <property type="entry name" value="BRCT domain"/>
    <property type="match status" value="1"/>
</dbReference>
<protein>
    <recommendedName>
        <fullName evidence="3">BRCT domain-containing protein</fullName>
    </recommendedName>
</protein>
<dbReference type="EMBL" id="KQ098048">
    <property type="protein sequence ID" value="KMS93880.1"/>
    <property type="molecule type" value="Genomic_DNA"/>
</dbReference>
<evidence type="ECO:0000313" key="2">
    <source>
        <dbReference type="Proteomes" id="UP000035740"/>
    </source>
</evidence>
<accession>A0A0J8DSZ0</accession>
<dbReference type="InterPro" id="IPR036420">
    <property type="entry name" value="BRCT_dom_sf"/>
</dbReference>